<feature type="domain" description="Cytochrome c" evidence="5">
    <location>
        <begin position="491"/>
        <end position="621"/>
    </location>
</feature>
<dbReference type="Proteomes" id="UP001207654">
    <property type="component" value="Unassembled WGS sequence"/>
</dbReference>
<evidence type="ECO:0000313" key="6">
    <source>
        <dbReference type="EMBL" id="MCY1080696.1"/>
    </source>
</evidence>
<keyword evidence="2 4" id="KW-0479">Metal-binding</keyword>
<dbReference type="RefSeq" id="WP_267539336.1">
    <property type="nucleotide sequence ID" value="NZ_JAPNKA010000001.1"/>
</dbReference>
<proteinExistence type="predicted"/>
<dbReference type="InterPro" id="IPR010538">
    <property type="entry name" value="DHOR"/>
</dbReference>
<keyword evidence="7" id="KW-1185">Reference proteome</keyword>
<dbReference type="PROSITE" id="PS51007">
    <property type="entry name" value="CYTC"/>
    <property type="match status" value="1"/>
</dbReference>
<evidence type="ECO:0000256" key="1">
    <source>
        <dbReference type="ARBA" id="ARBA00022617"/>
    </source>
</evidence>
<dbReference type="Gene3D" id="1.10.760.10">
    <property type="entry name" value="Cytochrome c-like domain"/>
    <property type="match status" value="1"/>
</dbReference>
<dbReference type="InterPro" id="IPR051395">
    <property type="entry name" value="Cytochrome_c_Peroxidase/MauG"/>
</dbReference>
<evidence type="ECO:0000259" key="5">
    <source>
        <dbReference type="PROSITE" id="PS51007"/>
    </source>
</evidence>
<dbReference type="Pfam" id="PF06537">
    <property type="entry name" value="DHOR"/>
    <property type="match status" value="2"/>
</dbReference>
<evidence type="ECO:0000256" key="4">
    <source>
        <dbReference type="PROSITE-ProRule" id="PRU00433"/>
    </source>
</evidence>
<evidence type="ECO:0000256" key="2">
    <source>
        <dbReference type="ARBA" id="ARBA00022723"/>
    </source>
</evidence>
<sequence>MIGGGPTDPEQCNQAASAVVPLFAPGPSETGPIVVQRPDGVIVTTASGRVRPRHEREDRFMQYESHYFEHRSFRFTIEDRVAAGESSIKVIYEPIADPSTYGPTTNFRAWKLYGSAGNGPQYYTFADNGVLTQVAQRRLEKTVTRNARESRPIKVGDIFDFEFGIFLAGFDAADPTSIGDGAKSYYSDTFRYQVGVGGLTPETFDTTGLLGPVESARFGGGLTVPHIAFADGTPVDPEMAFSQLALNTQSPHQQLALEGRRLFHTRFDTGGHSEPYNPVFREQAGKLGPHFNTTSCSACHVHNGRGTLPEPGGAPVESLVLKLYGDDAYGSQLQPQEAPLRLVRYETRQVSLSDGQVVTLKKPVFDAGRPLQASPRLARQLVGMGLLEAIDESTILARADEHDCDGDGISGRAQQVKDPVTGELRLGRFGWKAEKVSVRHQVADALDADLGVTTSIFPRNGAAELSDDDLQRLTVYMQLLGVLPQRNATDPKVERGAALFASIGCSGCHVTATITGNSHPFEELRAQKVRPFTDLLLHDMGPDLADDSGRPDASEWRTPPLWGVGFTREVSGSVHLLHDGRAGSVLEAILWHGGEAKPMRDTVVALPKDSREALIAFLESL</sequence>
<name>A0ABT4AGI5_9BACT</name>
<dbReference type="PANTHER" id="PTHR30600:SF4">
    <property type="entry name" value="CYTOCHROME C DOMAIN-CONTAINING PROTEIN"/>
    <property type="match status" value="1"/>
</dbReference>
<accession>A0ABT4AGI5</accession>
<reference evidence="6 7" key="1">
    <citation type="submission" date="2022-11" db="EMBL/GenBank/DDBJ databases">
        <title>Minimal conservation of predation-associated metabolite biosynthetic gene clusters underscores biosynthetic potential of Myxococcota including descriptions for ten novel species: Archangium lansinium sp. nov., Myxococcus landrumus sp. nov., Nannocystis bai.</title>
        <authorList>
            <person name="Ahearne A."/>
            <person name="Stevens C."/>
            <person name="Phillips K."/>
        </authorList>
    </citation>
    <scope>NUCLEOTIDE SEQUENCE [LARGE SCALE GENOMIC DNA]</scope>
    <source>
        <strain evidence="6 7">MIWBW</strain>
    </source>
</reference>
<dbReference type="PANTHER" id="PTHR30600">
    <property type="entry name" value="CYTOCHROME C PEROXIDASE-RELATED"/>
    <property type="match status" value="1"/>
</dbReference>
<protein>
    <recommendedName>
        <fullName evidence="5">Cytochrome c domain-containing protein</fullName>
    </recommendedName>
</protein>
<dbReference type="SUPFAM" id="SSF46626">
    <property type="entry name" value="Cytochrome c"/>
    <property type="match status" value="1"/>
</dbReference>
<dbReference type="InterPro" id="IPR036909">
    <property type="entry name" value="Cyt_c-like_dom_sf"/>
</dbReference>
<keyword evidence="1 4" id="KW-0349">Heme</keyword>
<evidence type="ECO:0000256" key="3">
    <source>
        <dbReference type="ARBA" id="ARBA00023004"/>
    </source>
</evidence>
<gene>
    <name evidence="6" type="ORF">OV287_40260</name>
</gene>
<organism evidence="6 7">
    <name type="scientific">Archangium lansingense</name>
    <dbReference type="NCBI Taxonomy" id="2995310"/>
    <lineage>
        <taxon>Bacteria</taxon>
        <taxon>Pseudomonadati</taxon>
        <taxon>Myxococcota</taxon>
        <taxon>Myxococcia</taxon>
        <taxon>Myxococcales</taxon>
        <taxon>Cystobacterineae</taxon>
        <taxon>Archangiaceae</taxon>
        <taxon>Archangium</taxon>
    </lineage>
</organism>
<dbReference type="InterPro" id="IPR009056">
    <property type="entry name" value="Cyt_c-like_dom"/>
</dbReference>
<evidence type="ECO:0000313" key="7">
    <source>
        <dbReference type="Proteomes" id="UP001207654"/>
    </source>
</evidence>
<comment type="caution">
    <text evidence="6">The sequence shown here is derived from an EMBL/GenBank/DDBJ whole genome shotgun (WGS) entry which is preliminary data.</text>
</comment>
<keyword evidence="3 4" id="KW-0408">Iron</keyword>
<dbReference type="EMBL" id="JAPNKA010000001">
    <property type="protein sequence ID" value="MCY1080696.1"/>
    <property type="molecule type" value="Genomic_DNA"/>
</dbReference>